<dbReference type="OrthoDB" id="6257300at2759"/>
<dbReference type="AlphaFoldDB" id="A0A0R3SGN5"/>
<evidence type="ECO:0000313" key="2">
    <source>
        <dbReference type="Proteomes" id="UP000274504"/>
    </source>
</evidence>
<protein>
    <submittedName>
        <fullName evidence="3">Enkurin domain-containing protein</fullName>
    </submittedName>
</protein>
<accession>A0A0R3SGN5</accession>
<proteinExistence type="predicted"/>
<gene>
    <name evidence="1" type="ORF">HDID_LOCUS4071</name>
</gene>
<reference evidence="3" key="1">
    <citation type="submission" date="2017-02" db="UniProtKB">
        <authorList>
            <consortium name="WormBaseParasite"/>
        </authorList>
    </citation>
    <scope>IDENTIFICATION</scope>
</reference>
<name>A0A0R3SGN5_HYMDI</name>
<evidence type="ECO:0000313" key="1">
    <source>
        <dbReference type="EMBL" id="VDL43336.1"/>
    </source>
</evidence>
<dbReference type="EMBL" id="UYSG01001420">
    <property type="protein sequence ID" value="VDL43336.1"/>
    <property type="molecule type" value="Genomic_DNA"/>
</dbReference>
<reference evidence="1 2" key="2">
    <citation type="submission" date="2018-11" db="EMBL/GenBank/DDBJ databases">
        <authorList>
            <consortium name="Pathogen Informatics"/>
        </authorList>
    </citation>
    <scope>NUCLEOTIDE SEQUENCE [LARGE SCALE GENOMIC DNA]</scope>
</reference>
<dbReference type="WBParaSite" id="HDID_0000407301-mRNA-1">
    <property type="protein sequence ID" value="HDID_0000407301-mRNA-1"/>
    <property type="gene ID" value="HDID_0000407301"/>
</dbReference>
<sequence>MLATVDITVKAPDMFSASRHAQRLAGNFLDDVDEFQRASRAADRRAMSHFDDATTTTYYTRPRRSMSVSRVVTVPSEYYIERPRYRSISVEPRYTYSTSGITQPVTMVGSRYYTPSSKYYHYLPRYYAYDTYYPSYSYYYDYPVYNTSAYKYWPTVIPSNFSHYLPTTSFNTRNNTSSFDYTLPTSGLRASLPSWDIGYKPLSLNRWYSYSNLVSGLGLISRASMILQSCFKFHTYCRCLLLNTNQQVDPGMIYPQETIHVHEYPRRRFRYGSVPPISPAASAQYRRAGNVARVLPPVRYVTEYYSDLTGQTPINSKYVYHTPLGLPPRPYYTPASRYYRISNGPQNNLERAISQEVLAERRRIDRKMDDLLSYRLPDPMIYDGLKSSLRKVHDKMDVHRSLLDRYSAIDMHDGALSVEDRVNAKCQEIGDRMAR</sequence>
<organism evidence="3">
    <name type="scientific">Hymenolepis diminuta</name>
    <name type="common">Rat tapeworm</name>
    <dbReference type="NCBI Taxonomy" id="6216"/>
    <lineage>
        <taxon>Eukaryota</taxon>
        <taxon>Metazoa</taxon>
        <taxon>Spiralia</taxon>
        <taxon>Lophotrochozoa</taxon>
        <taxon>Platyhelminthes</taxon>
        <taxon>Cestoda</taxon>
        <taxon>Eucestoda</taxon>
        <taxon>Cyclophyllidea</taxon>
        <taxon>Hymenolepididae</taxon>
        <taxon>Hymenolepis</taxon>
    </lineage>
</organism>
<dbReference type="Proteomes" id="UP000274504">
    <property type="component" value="Unassembled WGS sequence"/>
</dbReference>
<evidence type="ECO:0000313" key="3">
    <source>
        <dbReference type="WBParaSite" id="HDID_0000407301-mRNA-1"/>
    </source>
</evidence>